<dbReference type="Proteomes" id="UP000003676">
    <property type="component" value="Unassembled WGS sequence"/>
</dbReference>
<gene>
    <name evidence="1" type="ORF">DESPIG_00949</name>
</gene>
<accession>B6WSA0</accession>
<proteinExistence type="predicted"/>
<comment type="caution">
    <text evidence="1">The sequence shown here is derived from an EMBL/GenBank/DDBJ whole genome shotgun (WGS) entry which is preliminary data.</text>
</comment>
<evidence type="ECO:0000313" key="2">
    <source>
        <dbReference type="Proteomes" id="UP000003676"/>
    </source>
</evidence>
<sequence length="40" mass="4839">MMSTKNIIWLKKRRRICFVPQKAGQPWGFSFSKTGHIRRF</sequence>
<dbReference type="EMBL" id="ABXU01000026">
    <property type="protein sequence ID" value="EEB34258.1"/>
    <property type="molecule type" value="Genomic_DNA"/>
</dbReference>
<dbReference type="AlphaFoldDB" id="B6WSA0"/>
<reference evidence="1 2" key="2">
    <citation type="submission" date="2008-10" db="EMBL/GenBank/DDBJ databases">
        <authorList>
            <person name="Fulton L."/>
            <person name="Clifton S."/>
            <person name="Fulton B."/>
            <person name="Xu J."/>
            <person name="Minx P."/>
            <person name="Pepin K.H."/>
            <person name="Johnson M."/>
            <person name="Bhonagiri V."/>
            <person name="Nash W.E."/>
            <person name="Mardis E.R."/>
            <person name="Wilson R.K."/>
        </authorList>
    </citation>
    <scope>NUCLEOTIDE SEQUENCE [LARGE SCALE GENOMIC DNA]</scope>
    <source>
        <strain evidence="1 2">ATCC 29098</strain>
    </source>
</reference>
<organism evidence="1 2">
    <name type="scientific">Desulfovibrio piger ATCC 29098</name>
    <dbReference type="NCBI Taxonomy" id="411464"/>
    <lineage>
        <taxon>Bacteria</taxon>
        <taxon>Pseudomonadati</taxon>
        <taxon>Thermodesulfobacteriota</taxon>
        <taxon>Desulfovibrionia</taxon>
        <taxon>Desulfovibrionales</taxon>
        <taxon>Desulfovibrionaceae</taxon>
        <taxon>Desulfovibrio</taxon>
    </lineage>
</organism>
<protein>
    <submittedName>
        <fullName evidence="1">Uncharacterized protein</fullName>
    </submittedName>
</protein>
<reference evidence="1 2" key="1">
    <citation type="submission" date="2008-10" db="EMBL/GenBank/DDBJ databases">
        <title>Draft genome sequence of Desulvovibrio piger (ATCC 29098).</title>
        <authorList>
            <person name="Sudarsanam P."/>
            <person name="Ley R."/>
            <person name="Guruge J."/>
            <person name="Turnbaugh P.J."/>
            <person name="Mahowald M."/>
            <person name="Liep D."/>
            <person name="Gordon J."/>
        </authorList>
    </citation>
    <scope>NUCLEOTIDE SEQUENCE [LARGE SCALE GENOMIC DNA]</scope>
    <source>
        <strain evidence="1 2">ATCC 29098</strain>
    </source>
</reference>
<evidence type="ECO:0000313" key="1">
    <source>
        <dbReference type="EMBL" id="EEB34258.1"/>
    </source>
</evidence>
<dbReference type="HOGENOM" id="CLU_3288540_0_0_7"/>
<name>B6WSA0_9BACT</name>